<feature type="non-terminal residue" evidence="1">
    <location>
        <position position="48"/>
    </location>
</feature>
<evidence type="ECO:0000313" key="1">
    <source>
        <dbReference type="EMBL" id="MCG6503879.1"/>
    </source>
</evidence>
<dbReference type="Proteomes" id="UP001298424">
    <property type="component" value="Unassembled WGS sequence"/>
</dbReference>
<evidence type="ECO:0000313" key="2">
    <source>
        <dbReference type="Proteomes" id="UP001298424"/>
    </source>
</evidence>
<feature type="non-terminal residue" evidence="1">
    <location>
        <position position="1"/>
    </location>
</feature>
<comment type="caution">
    <text evidence="1">The sequence shown here is derived from an EMBL/GenBank/DDBJ whole genome shotgun (WGS) entry which is preliminary data.</text>
</comment>
<reference evidence="1 2" key="1">
    <citation type="submission" date="2022-02" db="EMBL/GenBank/DDBJ databases">
        <title>Genome sequence data of Kingella unionensis sp. nov. strain CICC 24913 (CCUG 75125).</title>
        <authorList>
            <person name="Xiao M."/>
        </authorList>
    </citation>
    <scope>NUCLEOTIDE SEQUENCE [LARGE SCALE GENOMIC DNA]</scope>
    <source>
        <strain evidence="1 2">CICC 24913</strain>
    </source>
</reference>
<keyword evidence="2" id="KW-1185">Reference proteome</keyword>
<proteinExistence type="predicted"/>
<protein>
    <submittedName>
        <fullName evidence="1">IS110 family transposase</fullName>
    </submittedName>
</protein>
<sequence length="48" mass="5696">TRFEPLIRDFYQRLLSKGKPYKVAVTACMRKLLTILNARMRDYFAENG</sequence>
<name>A0ABS9NM54_9NEIS</name>
<dbReference type="EMBL" id="JAKOOW010000022">
    <property type="protein sequence ID" value="MCG6503879.1"/>
    <property type="molecule type" value="Genomic_DNA"/>
</dbReference>
<gene>
    <name evidence="1" type="ORF">MB824_05140</name>
</gene>
<accession>A0ABS9NM54</accession>
<organism evidence="1 2">
    <name type="scientific">Kingella pumchi</name>
    <dbReference type="NCBI Taxonomy" id="2779506"/>
    <lineage>
        <taxon>Bacteria</taxon>
        <taxon>Pseudomonadati</taxon>
        <taxon>Pseudomonadota</taxon>
        <taxon>Betaproteobacteria</taxon>
        <taxon>Neisseriales</taxon>
        <taxon>Neisseriaceae</taxon>
        <taxon>Kingella</taxon>
    </lineage>
</organism>